<gene>
    <name evidence="2" type="ORF">GCM10010411_43340</name>
</gene>
<feature type="region of interest" description="Disordered" evidence="1">
    <location>
        <begin position="1"/>
        <end position="23"/>
    </location>
</feature>
<accession>A0ABP6CBJ6</accession>
<proteinExistence type="predicted"/>
<feature type="compositionally biased region" description="Basic and acidic residues" evidence="1">
    <location>
        <begin position="86"/>
        <end position="98"/>
    </location>
</feature>
<protein>
    <submittedName>
        <fullName evidence="2">Uncharacterized protein</fullName>
    </submittedName>
</protein>
<organism evidence="2 3">
    <name type="scientific">Actinomadura fulvescens</name>
    <dbReference type="NCBI Taxonomy" id="46160"/>
    <lineage>
        <taxon>Bacteria</taxon>
        <taxon>Bacillati</taxon>
        <taxon>Actinomycetota</taxon>
        <taxon>Actinomycetes</taxon>
        <taxon>Streptosporangiales</taxon>
        <taxon>Thermomonosporaceae</taxon>
        <taxon>Actinomadura</taxon>
    </lineage>
</organism>
<evidence type="ECO:0000256" key="1">
    <source>
        <dbReference type="SAM" id="MobiDB-lite"/>
    </source>
</evidence>
<sequence length="98" mass="10288">MGEHRVVEADDPGEPRLAGSQPDEQVVTDLGLHRPLDVTAGAKLAQSGLAGWTHAIDITSRIPGIAPCPPHSPARHGVLAGSRETYLGERDRAGRLGP</sequence>
<reference evidence="3" key="1">
    <citation type="journal article" date="2019" name="Int. J. Syst. Evol. Microbiol.">
        <title>The Global Catalogue of Microorganisms (GCM) 10K type strain sequencing project: providing services to taxonomists for standard genome sequencing and annotation.</title>
        <authorList>
            <consortium name="The Broad Institute Genomics Platform"/>
            <consortium name="The Broad Institute Genome Sequencing Center for Infectious Disease"/>
            <person name="Wu L."/>
            <person name="Ma J."/>
        </authorList>
    </citation>
    <scope>NUCLEOTIDE SEQUENCE [LARGE SCALE GENOMIC DNA]</scope>
    <source>
        <strain evidence="3">JCM 6833</strain>
    </source>
</reference>
<evidence type="ECO:0000313" key="3">
    <source>
        <dbReference type="Proteomes" id="UP001501509"/>
    </source>
</evidence>
<comment type="caution">
    <text evidence="2">The sequence shown here is derived from an EMBL/GenBank/DDBJ whole genome shotgun (WGS) entry which is preliminary data.</text>
</comment>
<evidence type="ECO:0000313" key="2">
    <source>
        <dbReference type="EMBL" id="GAA2604501.1"/>
    </source>
</evidence>
<dbReference type="EMBL" id="BAAATD010000005">
    <property type="protein sequence ID" value="GAA2604501.1"/>
    <property type="molecule type" value="Genomic_DNA"/>
</dbReference>
<dbReference type="Proteomes" id="UP001501509">
    <property type="component" value="Unassembled WGS sequence"/>
</dbReference>
<name>A0ABP6CBJ6_9ACTN</name>
<feature type="region of interest" description="Disordered" evidence="1">
    <location>
        <begin position="67"/>
        <end position="98"/>
    </location>
</feature>
<keyword evidence="3" id="KW-1185">Reference proteome</keyword>